<feature type="signal peptide" evidence="2">
    <location>
        <begin position="1"/>
        <end position="23"/>
    </location>
</feature>
<dbReference type="InterPro" id="IPR006059">
    <property type="entry name" value="SBP"/>
</dbReference>
<keyword evidence="4" id="KW-1185">Reference proteome</keyword>
<keyword evidence="3" id="KW-0449">Lipoprotein</keyword>
<dbReference type="Pfam" id="PF13416">
    <property type="entry name" value="SBP_bac_8"/>
    <property type="match status" value="1"/>
</dbReference>
<evidence type="ECO:0000256" key="1">
    <source>
        <dbReference type="SAM" id="MobiDB-lite"/>
    </source>
</evidence>
<dbReference type="PANTHER" id="PTHR43649">
    <property type="entry name" value="ARABINOSE-BINDING PROTEIN-RELATED"/>
    <property type="match status" value="1"/>
</dbReference>
<dbReference type="AlphaFoldDB" id="A0A0A1MNA7"/>
<feature type="chain" id="PRO_5039309884" evidence="2">
    <location>
        <begin position="24"/>
        <end position="558"/>
    </location>
</feature>
<dbReference type="InterPro" id="IPR050490">
    <property type="entry name" value="Bact_solute-bd_prot1"/>
</dbReference>
<feature type="region of interest" description="Disordered" evidence="1">
    <location>
        <begin position="29"/>
        <end position="61"/>
    </location>
</feature>
<gene>
    <name evidence="3" type="primary">lipO_2</name>
    <name evidence="3" type="ORF">BN997_00970</name>
</gene>
<accession>A0A0A1MNA7</accession>
<evidence type="ECO:0000256" key="2">
    <source>
        <dbReference type="SAM" id="SignalP"/>
    </source>
</evidence>
<evidence type="ECO:0000313" key="4">
    <source>
        <dbReference type="Proteomes" id="UP000040453"/>
    </source>
</evidence>
<organism evidence="3 4">
    <name type="scientific">Oceanobacillus oncorhynchi</name>
    <dbReference type="NCBI Taxonomy" id="545501"/>
    <lineage>
        <taxon>Bacteria</taxon>
        <taxon>Bacillati</taxon>
        <taxon>Bacillota</taxon>
        <taxon>Bacilli</taxon>
        <taxon>Bacillales</taxon>
        <taxon>Bacillaceae</taxon>
        <taxon>Oceanobacillus</taxon>
    </lineage>
</organism>
<sequence length="558" mass="62761">MKTDSLKNIKLLIILLMLTSTLAACVQKSSNDGETTTEDGKPIINIGRSTGSNPKLPEGDTFEDNAYTRVAEEVLDIEIRNAFEAEGEDYNRQVALAISSGDLPDMMIVSREELKDLVDNDLIEDLSDVYEENASDYIKETYATYDNQPLEDATFEDSLMALPGTESLAAPQMVWIREDWLEELDLSIDEDGDSLITLDELEEVAKSFIENDPGDSGNPVGIPFENYLNAGDYGSFTMNSIAAVYEGQPKKYLIEEDGSISYGSTSEGTKQALELMNDWFEEGIIDPQFGTRSFDDIMALLTNGQTGIATGPWHIPDWGLSNIREMDNDARFTAYALADDEGKVNVPEQKTTGSNFIVVRKGYEHPEKAVEMLNLFYDDIENTTEEDMENTFPEVAEYLEQGVDDSTKPFNIVVLPMQTYLDDYQDVQAVLNEEMAVEEITNPQVRQSINGIENYTENPEDAPTSNWSSYHSRIVGWGLMNKLTEEERFNWVEAAYVVNTPTMEQKGANLTKLEEEDFIKIITGAEPVDYFDTFVDNWHNQGGNEILDEIEEELTQQE</sequence>
<dbReference type="RefSeq" id="WP_052485102.1">
    <property type="nucleotide sequence ID" value="NZ_CAXOIH010000010.1"/>
</dbReference>
<dbReference type="STRING" id="545501.BN997_00970"/>
<dbReference type="Proteomes" id="UP000040453">
    <property type="component" value="Unassembled WGS sequence"/>
</dbReference>
<evidence type="ECO:0000313" key="3">
    <source>
        <dbReference type="EMBL" id="CEI81152.1"/>
    </source>
</evidence>
<dbReference type="PANTHER" id="PTHR43649:SF12">
    <property type="entry name" value="DIACETYLCHITOBIOSE BINDING PROTEIN DASA"/>
    <property type="match status" value="1"/>
</dbReference>
<protein>
    <submittedName>
        <fullName evidence="3">Lipoprotein LipO</fullName>
    </submittedName>
</protein>
<dbReference type="SUPFAM" id="SSF53850">
    <property type="entry name" value="Periplasmic binding protein-like II"/>
    <property type="match status" value="1"/>
</dbReference>
<dbReference type="EMBL" id="CDGG01000001">
    <property type="protein sequence ID" value="CEI81152.1"/>
    <property type="molecule type" value="Genomic_DNA"/>
</dbReference>
<dbReference type="Gene3D" id="3.40.190.10">
    <property type="entry name" value="Periplasmic binding protein-like II"/>
    <property type="match status" value="2"/>
</dbReference>
<dbReference type="PROSITE" id="PS51257">
    <property type="entry name" value="PROKAR_LIPOPROTEIN"/>
    <property type="match status" value="1"/>
</dbReference>
<name>A0A0A1MNA7_9BACI</name>
<reference evidence="3 4" key="1">
    <citation type="submission" date="2014-11" db="EMBL/GenBank/DDBJ databases">
        <authorList>
            <person name="Urmite Genomes Urmite Genomes"/>
        </authorList>
    </citation>
    <scope>NUCLEOTIDE SEQUENCE [LARGE SCALE GENOMIC DNA]</scope>
    <source>
        <strain evidence="3 4">Oc5</strain>
    </source>
</reference>
<proteinExistence type="predicted"/>
<keyword evidence="2" id="KW-0732">Signal</keyword>